<evidence type="ECO:0000313" key="8">
    <source>
        <dbReference type="Proteomes" id="UP000191418"/>
    </source>
</evidence>
<dbReference type="EMBL" id="MTSM01000012">
    <property type="protein sequence ID" value="OPX55179.1"/>
    <property type="molecule type" value="Genomic_DNA"/>
</dbReference>
<dbReference type="InterPro" id="IPR036390">
    <property type="entry name" value="WH_DNA-bd_sf"/>
</dbReference>
<dbReference type="Pfam" id="PF00126">
    <property type="entry name" value="HTH_1"/>
    <property type="match status" value="1"/>
</dbReference>
<protein>
    <recommendedName>
        <fullName evidence="6">HTH lysR-type domain-containing protein</fullName>
    </recommendedName>
</protein>
<keyword evidence="3" id="KW-0238">DNA-binding</keyword>
<keyword evidence="4" id="KW-0804">Transcription</keyword>
<dbReference type="Gene3D" id="1.10.10.10">
    <property type="entry name" value="Winged helix-like DNA-binding domain superfamily/Winged helix DNA-binding domain"/>
    <property type="match status" value="1"/>
</dbReference>
<dbReference type="STRING" id="64969.SAMN02745127_02292"/>
<dbReference type="CDD" id="cd08432">
    <property type="entry name" value="PBP2_GcdR_TrpI_HvrB_AmpR_like"/>
    <property type="match status" value="1"/>
</dbReference>
<evidence type="ECO:0000256" key="2">
    <source>
        <dbReference type="ARBA" id="ARBA00023015"/>
    </source>
</evidence>
<reference evidence="7 8" key="1">
    <citation type="submission" date="2017-01" db="EMBL/GenBank/DDBJ databases">
        <title>Genome Sequencing of a Marine Spirillum, Oceanospirillum multiglobuliferum ATCC 33336, from Japan.</title>
        <authorList>
            <person name="Carney J.G."/>
            <person name="Trachtenberg A.M."/>
            <person name="Rheaume B.A."/>
            <person name="Linnane J.D."/>
            <person name="Pitts N.L."/>
            <person name="Mykles D.L."/>
            <person name="Maclea K.S."/>
        </authorList>
    </citation>
    <scope>NUCLEOTIDE SEQUENCE [LARGE SCALE GENOMIC DNA]</scope>
    <source>
        <strain evidence="7 8">ATCC 33336</strain>
    </source>
</reference>
<dbReference type="RefSeq" id="WP_078745856.1">
    <property type="nucleotide sequence ID" value="NZ_FUXG01000015.1"/>
</dbReference>
<proteinExistence type="inferred from homology"/>
<dbReference type="PANTHER" id="PTHR30537:SF26">
    <property type="entry name" value="GLYCINE CLEAVAGE SYSTEM TRANSCRIPTIONAL ACTIVATOR"/>
    <property type="match status" value="1"/>
</dbReference>
<evidence type="ECO:0000256" key="4">
    <source>
        <dbReference type="ARBA" id="ARBA00023163"/>
    </source>
</evidence>
<keyword evidence="8" id="KW-1185">Reference proteome</keyword>
<dbReference type="InterPro" id="IPR058163">
    <property type="entry name" value="LysR-type_TF_proteobact-type"/>
</dbReference>
<dbReference type="GO" id="GO:0043565">
    <property type="term" value="F:sequence-specific DNA binding"/>
    <property type="evidence" value="ECO:0007669"/>
    <property type="project" value="TreeGrafter"/>
</dbReference>
<organism evidence="7 8">
    <name type="scientific">Oceanospirillum multiglobuliferum</name>
    <dbReference type="NCBI Taxonomy" id="64969"/>
    <lineage>
        <taxon>Bacteria</taxon>
        <taxon>Pseudomonadati</taxon>
        <taxon>Pseudomonadota</taxon>
        <taxon>Gammaproteobacteria</taxon>
        <taxon>Oceanospirillales</taxon>
        <taxon>Oceanospirillaceae</taxon>
        <taxon>Oceanospirillum</taxon>
    </lineage>
</organism>
<sequence>MKIKLSLQNLNTFAAAAQTLSFQAAAAILHVTPSAVSHQIRNLESVLGYPLFERLDKAVKLTHRGQQLYLDITEPLQQIHQASRKALRCTDDLSLALSVAPVFATRWLLPRLKDFRAQYPNVSLSVVATSSIADFRNDPFDAAIRMGSGHWPDTLSTRLFNKCIVAVCHPNLLIKNGGQFGIEQLSTQSIIHNASMKGLWQEWLNSTGLSTFPIPTGIEVPSTAQVLEAISAEEAIGLVDLNFIDQDIKDGRLVYACSHQLSGDDGYFLTYPETLYDRTALQIFKQWLEAQIEGNIG</sequence>
<gene>
    <name evidence="7" type="ORF">BTE48_10505</name>
</gene>
<dbReference type="GO" id="GO:0006351">
    <property type="term" value="P:DNA-templated transcription"/>
    <property type="evidence" value="ECO:0007669"/>
    <property type="project" value="TreeGrafter"/>
</dbReference>
<dbReference type="InterPro" id="IPR036388">
    <property type="entry name" value="WH-like_DNA-bd_sf"/>
</dbReference>
<name>A0A1T4RBS8_9GAMM</name>
<dbReference type="PANTHER" id="PTHR30537">
    <property type="entry name" value="HTH-TYPE TRANSCRIPTIONAL REGULATOR"/>
    <property type="match status" value="1"/>
</dbReference>
<dbReference type="PRINTS" id="PR00039">
    <property type="entry name" value="HTHLYSR"/>
</dbReference>
<dbReference type="AlphaFoldDB" id="A0A1T4RBS8"/>
<dbReference type="GO" id="GO:0003700">
    <property type="term" value="F:DNA-binding transcription factor activity"/>
    <property type="evidence" value="ECO:0007669"/>
    <property type="project" value="InterPro"/>
</dbReference>
<comment type="caution">
    <text evidence="7">The sequence shown here is derived from an EMBL/GenBank/DDBJ whole genome shotgun (WGS) entry which is preliminary data.</text>
</comment>
<keyword evidence="5" id="KW-0732">Signal</keyword>
<dbReference type="InterPro" id="IPR000847">
    <property type="entry name" value="LysR_HTH_N"/>
</dbReference>
<evidence type="ECO:0000256" key="5">
    <source>
        <dbReference type="SAM" id="SignalP"/>
    </source>
</evidence>
<dbReference type="FunFam" id="1.10.10.10:FF:000001">
    <property type="entry name" value="LysR family transcriptional regulator"/>
    <property type="match status" value="1"/>
</dbReference>
<dbReference type="Gene3D" id="3.40.190.10">
    <property type="entry name" value="Periplasmic binding protein-like II"/>
    <property type="match status" value="2"/>
</dbReference>
<evidence type="ECO:0000313" key="7">
    <source>
        <dbReference type="EMBL" id="OPX55179.1"/>
    </source>
</evidence>
<dbReference type="SUPFAM" id="SSF46785">
    <property type="entry name" value="Winged helix' DNA-binding domain"/>
    <property type="match status" value="1"/>
</dbReference>
<dbReference type="PROSITE" id="PS50931">
    <property type="entry name" value="HTH_LYSR"/>
    <property type="match status" value="1"/>
</dbReference>
<dbReference type="SUPFAM" id="SSF53850">
    <property type="entry name" value="Periplasmic binding protein-like II"/>
    <property type="match status" value="1"/>
</dbReference>
<dbReference type="Proteomes" id="UP000191418">
    <property type="component" value="Unassembled WGS sequence"/>
</dbReference>
<dbReference type="InterPro" id="IPR005119">
    <property type="entry name" value="LysR_subst-bd"/>
</dbReference>
<dbReference type="Pfam" id="PF03466">
    <property type="entry name" value="LysR_substrate"/>
    <property type="match status" value="1"/>
</dbReference>
<feature type="chain" id="PRO_5012346045" description="HTH lysR-type domain-containing protein" evidence="5">
    <location>
        <begin position="27"/>
        <end position="297"/>
    </location>
</feature>
<comment type="similarity">
    <text evidence="1">Belongs to the LysR transcriptional regulatory family.</text>
</comment>
<feature type="signal peptide" evidence="5">
    <location>
        <begin position="1"/>
        <end position="26"/>
    </location>
</feature>
<evidence type="ECO:0000256" key="3">
    <source>
        <dbReference type="ARBA" id="ARBA00023125"/>
    </source>
</evidence>
<accession>A0A1T4RBS8</accession>
<keyword evidence="2" id="KW-0805">Transcription regulation</keyword>
<evidence type="ECO:0000256" key="1">
    <source>
        <dbReference type="ARBA" id="ARBA00009437"/>
    </source>
</evidence>
<feature type="domain" description="HTH lysR-type" evidence="6">
    <location>
        <begin position="5"/>
        <end position="62"/>
    </location>
</feature>
<dbReference type="OrthoDB" id="6787458at2"/>
<evidence type="ECO:0000259" key="6">
    <source>
        <dbReference type="PROSITE" id="PS50931"/>
    </source>
</evidence>